<dbReference type="InterPro" id="IPR042241">
    <property type="entry name" value="GCP_C_sf"/>
</dbReference>
<keyword evidence="3 5" id="KW-0493">Microtubule</keyword>
<comment type="similarity">
    <text evidence="1 5">Belongs to the TUBGCP family.</text>
</comment>
<evidence type="ECO:0000259" key="8">
    <source>
        <dbReference type="Pfam" id="PF17681"/>
    </source>
</evidence>
<keyword evidence="4 5" id="KW-0206">Cytoskeleton</keyword>
<dbReference type="Pfam" id="PF04130">
    <property type="entry name" value="GCP_C_terminal"/>
    <property type="match status" value="1"/>
</dbReference>
<dbReference type="PANTHER" id="PTHR19302">
    <property type="entry name" value="GAMMA TUBULIN COMPLEX PROTEIN"/>
    <property type="match status" value="1"/>
</dbReference>
<dbReference type="RefSeq" id="XP_005109573.2">
    <property type="nucleotide sequence ID" value="XM_005109516.2"/>
</dbReference>
<dbReference type="Gene3D" id="1.20.120.1900">
    <property type="entry name" value="Gamma-tubulin complex, C-terminal domain"/>
    <property type="match status" value="1"/>
</dbReference>
<evidence type="ECO:0000256" key="6">
    <source>
        <dbReference type="SAM" id="MobiDB-lite"/>
    </source>
</evidence>
<accession>A0ABM0K623</accession>
<evidence type="ECO:0000259" key="7">
    <source>
        <dbReference type="Pfam" id="PF04130"/>
    </source>
</evidence>
<gene>
    <name evidence="10" type="primary">LOC101850285</name>
</gene>
<dbReference type="Pfam" id="PF17681">
    <property type="entry name" value="GCP_N_terminal"/>
    <property type="match status" value="1"/>
</dbReference>
<reference evidence="10" key="1">
    <citation type="submission" date="2025-08" db="UniProtKB">
        <authorList>
            <consortium name="RefSeq"/>
        </authorList>
    </citation>
    <scope>IDENTIFICATION</scope>
</reference>
<dbReference type="GeneID" id="101850285"/>
<dbReference type="InterPro" id="IPR059169">
    <property type="entry name" value="GCP5_N_ext"/>
</dbReference>
<organism evidence="9 10">
    <name type="scientific">Aplysia californica</name>
    <name type="common">California sea hare</name>
    <dbReference type="NCBI Taxonomy" id="6500"/>
    <lineage>
        <taxon>Eukaryota</taxon>
        <taxon>Metazoa</taxon>
        <taxon>Spiralia</taxon>
        <taxon>Lophotrochozoa</taxon>
        <taxon>Mollusca</taxon>
        <taxon>Gastropoda</taxon>
        <taxon>Heterobranchia</taxon>
        <taxon>Euthyneura</taxon>
        <taxon>Tectipleura</taxon>
        <taxon>Aplysiida</taxon>
        <taxon>Aplysioidea</taxon>
        <taxon>Aplysiidae</taxon>
        <taxon>Aplysia</taxon>
    </lineage>
</organism>
<sequence length="1089" mass="122685">MEENCKLKTGEFQNVMKSGSLKGLEATRRRVDSHPLKMAKRKQQVEGDMRLLITAITGLEVGDENFDLCVNFSKSNFKYHRFLSPDSHKLERAVEGLCEKLEVHSQHEKAVALKEMVESFLQLPGLDGKEVGKTDVHYAVLSLLLELADSPTKTHFEKKVKDIVEEPVDTFDWAKYLLDSVDLNFMSYASSDSEEDEETLDDGDDDDVDKNDVSDNRRTRGNQSSVQSDKMAGDDETLGTGYRSHDLSRVSQEDESARLDKLLVVRYWEGRSVEETCAGDHNNSNLIRDWNAYKRQMNEFDCPVANVVVTETQIIRETLWILMGIPDSFIFKHSGKEFSLNPDVYVMHLSTESLECSLRPLMRKANQVHALSTFVSDLVAQNCGGDTGAPPPQTYQAFGSCVFRFLSDFKSFLVGLEQEVMRQEKLITLDKLTSNLRSWLPKLQAVHGVYICGVAQASHHHRTANNCVKATALLDTLYESVFESDLLCGVDGEGVGKLLLRMLIACSEPLLRIASDWVNCGHLMDPAGEFVLHRNTDIKSLDETFWEKAFVSNLNQDEEDDAETAATTESQPLANVSASSQRSGTLSSSIPNAAERTVCVEPALYPKFLGSVLGKVILTGKSMEMLENLGRMEEALEIGANLLEQPQSLFNHFLMQMGKKLNSVSTSLSKEKIPETETADENSAIVAPTKTPNLVSKQLLQKGEKDTLLHLNFSALFSQEGRGDKSGPHVEDNVAASDSTPIKSQVLRMCEESLGPYVASRYSRVCSRLLHILKSEYNLVQCIHAMQRYFLMSSGEVMYDFYRSVFLKIQKREMWKDSDLLEMFLHEAVDGSYPEDTTRLSVSVVPLSRSQTEHAISETDCIQLKYQVPWPVDVVISSSCQDQYNDIFNFLLQIKRSKFTLEQLKFEELSKKLPEVAGLEGHPSFSNTLMEDDPMTVGQRLHRFQLLKFRLLYFVNSLHNYMMTRILHSTGLKFSEQLSEATDLEQVIQIHRNYVGLIHDRCLLHPKLAFLKKAVCQVLNLSLTCSSQWRRGIQLLSGEAVCELELEVSRCVHFLSSFLNNVIKRGSFPHLESLAFALVSSLQNVPQGP</sequence>
<dbReference type="PANTHER" id="PTHR19302:SF33">
    <property type="entry name" value="GAMMA-TUBULIN COMPLEX COMPONENT 5"/>
    <property type="match status" value="1"/>
</dbReference>
<feature type="region of interest" description="Disordered" evidence="6">
    <location>
        <begin position="557"/>
        <end position="588"/>
    </location>
</feature>
<keyword evidence="2 5" id="KW-0963">Cytoplasm</keyword>
<comment type="subcellular location">
    <subcellularLocation>
        <location evidence="5">Cytoplasm</location>
        <location evidence="5">Cytoskeleton</location>
        <location evidence="5">Microtubule organizing center</location>
    </subcellularLocation>
</comment>
<dbReference type="InterPro" id="IPR040457">
    <property type="entry name" value="GCP_C"/>
</dbReference>
<protein>
    <recommendedName>
        <fullName evidence="5">Gamma-tubulin complex component</fullName>
    </recommendedName>
</protein>
<dbReference type="InterPro" id="IPR007259">
    <property type="entry name" value="GCP"/>
</dbReference>
<evidence type="ECO:0000256" key="5">
    <source>
        <dbReference type="RuleBase" id="RU363050"/>
    </source>
</evidence>
<evidence type="ECO:0000313" key="9">
    <source>
        <dbReference type="Proteomes" id="UP000694888"/>
    </source>
</evidence>
<feature type="domain" description="Gamma tubulin complex component protein N-terminal" evidence="8">
    <location>
        <begin position="315"/>
        <end position="773"/>
    </location>
</feature>
<keyword evidence="9" id="KW-1185">Reference proteome</keyword>
<feature type="domain" description="Gamma tubulin complex component C-terminal" evidence="7">
    <location>
        <begin position="780"/>
        <end position="1034"/>
    </location>
</feature>
<feature type="compositionally biased region" description="Polar residues" evidence="6">
    <location>
        <begin position="570"/>
        <end position="588"/>
    </location>
</feature>
<feature type="compositionally biased region" description="Acidic residues" evidence="6">
    <location>
        <begin position="192"/>
        <end position="209"/>
    </location>
</feature>
<evidence type="ECO:0000256" key="2">
    <source>
        <dbReference type="ARBA" id="ARBA00022490"/>
    </source>
</evidence>
<dbReference type="CDD" id="cd22572">
    <property type="entry name" value="GCP5_NTD"/>
    <property type="match status" value="1"/>
</dbReference>
<evidence type="ECO:0000256" key="3">
    <source>
        <dbReference type="ARBA" id="ARBA00022701"/>
    </source>
</evidence>
<dbReference type="Proteomes" id="UP000694888">
    <property type="component" value="Unplaced"/>
</dbReference>
<feature type="region of interest" description="Disordered" evidence="6">
    <location>
        <begin position="189"/>
        <end position="250"/>
    </location>
</feature>
<evidence type="ECO:0000256" key="1">
    <source>
        <dbReference type="ARBA" id="ARBA00010337"/>
    </source>
</evidence>
<evidence type="ECO:0000313" key="10">
    <source>
        <dbReference type="RefSeq" id="XP_005109573.2"/>
    </source>
</evidence>
<evidence type="ECO:0000256" key="4">
    <source>
        <dbReference type="ARBA" id="ARBA00023212"/>
    </source>
</evidence>
<name>A0ABM0K623_APLCA</name>
<proteinExistence type="inferred from homology"/>
<dbReference type="InterPro" id="IPR041470">
    <property type="entry name" value="GCP_N"/>
</dbReference>